<evidence type="ECO:0000313" key="10">
    <source>
        <dbReference type="Proteomes" id="UP000184485"/>
    </source>
</evidence>
<evidence type="ECO:0000256" key="1">
    <source>
        <dbReference type="ARBA" id="ARBA00004651"/>
    </source>
</evidence>
<keyword evidence="5 8" id="KW-0812">Transmembrane</keyword>
<feature type="transmembrane region" description="Helical" evidence="8">
    <location>
        <begin position="282"/>
        <end position="301"/>
    </location>
</feature>
<dbReference type="InterPro" id="IPR001851">
    <property type="entry name" value="ABC_transp_permease"/>
</dbReference>
<dbReference type="GO" id="GO:0022857">
    <property type="term" value="F:transmembrane transporter activity"/>
    <property type="evidence" value="ECO:0007669"/>
    <property type="project" value="InterPro"/>
</dbReference>
<gene>
    <name evidence="9" type="ORF">SAMN02745157_4372</name>
</gene>
<name>A0A1M5KF13_9HYPH</name>
<dbReference type="STRING" id="1122133.SAMN02745157_4372"/>
<feature type="transmembrane region" description="Helical" evidence="8">
    <location>
        <begin position="86"/>
        <end position="104"/>
    </location>
</feature>
<dbReference type="Pfam" id="PF02653">
    <property type="entry name" value="BPD_transp_2"/>
    <property type="match status" value="1"/>
</dbReference>
<dbReference type="Proteomes" id="UP000184485">
    <property type="component" value="Unassembled WGS sequence"/>
</dbReference>
<dbReference type="OrthoDB" id="7157592at2"/>
<proteinExistence type="predicted"/>
<evidence type="ECO:0000256" key="7">
    <source>
        <dbReference type="ARBA" id="ARBA00023136"/>
    </source>
</evidence>
<keyword evidence="6 8" id="KW-1133">Transmembrane helix</keyword>
<evidence type="ECO:0000256" key="6">
    <source>
        <dbReference type="ARBA" id="ARBA00022989"/>
    </source>
</evidence>
<evidence type="ECO:0000313" key="9">
    <source>
        <dbReference type="EMBL" id="SHG51338.1"/>
    </source>
</evidence>
<accession>A0A1M5KF13</accession>
<dbReference type="CDD" id="cd06579">
    <property type="entry name" value="TM_PBP1_transp_AraH_like"/>
    <property type="match status" value="1"/>
</dbReference>
<evidence type="ECO:0000256" key="5">
    <source>
        <dbReference type="ARBA" id="ARBA00022692"/>
    </source>
</evidence>
<feature type="transmembrane region" description="Helical" evidence="8">
    <location>
        <begin position="147"/>
        <end position="165"/>
    </location>
</feature>
<feature type="transmembrane region" description="Helical" evidence="8">
    <location>
        <begin position="58"/>
        <end position="79"/>
    </location>
</feature>
<feature type="transmembrane region" description="Helical" evidence="8">
    <location>
        <begin position="228"/>
        <end position="250"/>
    </location>
</feature>
<keyword evidence="7 8" id="KW-0472">Membrane</keyword>
<evidence type="ECO:0000256" key="3">
    <source>
        <dbReference type="ARBA" id="ARBA00022475"/>
    </source>
</evidence>
<feature type="transmembrane region" description="Helical" evidence="8">
    <location>
        <begin position="110"/>
        <end position="135"/>
    </location>
</feature>
<feature type="transmembrane region" description="Helical" evidence="8">
    <location>
        <begin position="177"/>
        <end position="197"/>
    </location>
</feature>
<evidence type="ECO:0000256" key="8">
    <source>
        <dbReference type="SAM" id="Phobius"/>
    </source>
</evidence>
<dbReference type="EMBL" id="FQUP01000005">
    <property type="protein sequence ID" value="SHG51338.1"/>
    <property type="molecule type" value="Genomic_DNA"/>
</dbReference>
<evidence type="ECO:0000256" key="4">
    <source>
        <dbReference type="ARBA" id="ARBA00022519"/>
    </source>
</evidence>
<feature type="transmembrane region" description="Helical" evidence="8">
    <location>
        <begin position="25"/>
        <end position="46"/>
    </location>
</feature>
<dbReference type="RefSeq" id="WP_073057399.1">
    <property type="nucleotide sequence ID" value="NZ_FQUP01000005.1"/>
</dbReference>
<keyword evidence="10" id="KW-1185">Reference proteome</keyword>
<comment type="subcellular location">
    <subcellularLocation>
        <location evidence="1">Cell membrane</location>
        <topology evidence="1">Multi-pass membrane protein</topology>
    </subcellularLocation>
</comment>
<dbReference type="GO" id="GO:0005886">
    <property type="term" value="C:plasma membrane"/>
    <property type="evidence" value="ECO:0007669"/>
    <property type="project" value="UniProtKB-SubCell"/>
</dbReference>
<dbReference type="PANTHER" id="PTHR32196:SF21">
    <property type="entry name" value="ABC TRANSPORTER PERMEASE PROTEIN YPHD-RELATED"/>
    <property type="match status" value="1"/>
</dbReference>
<sequence>MTETSQPAAPVRASRIAEVPFSRRVVAFLQTYGILIIIALLMGWLTTQSSSFLTPLNLLNILNQSAPLAIIACALTLVIIGGGFDLSAGAIFGVASVSAAWLAVNVDPTVGLIAGPLVGLLLGIVNGLIITGFNVHSFLATLASSMVFRGIAILITGGALIPVRMPEFAFLGRGKIGMVNVAVIVFLVFAAAMTFLLTRTTFGRRVFAVGGNEEAAILSGVRTNLVKIATFGLTGFAAGLAGVIAVSRISMGQPQAGVGMELDAIAAVILGGTSIYGGKGAVWRSIAGVLLLALIGNGFNILNVNPFFKDLTTGLIIVVAVALSAGRKRR</sequence>
<reference evidence="9 10" key="1">
    <citation type="submission" date="2016-11" db="EMBL/GenBank/DDBJ databases">
        <authorList>
            <person name="Jaros S."/>
            <person name="Januszkiewicz K."/>
            <person name="Wedrychowicz H."/>
        </authorList>
    </citation>
    <scope>NUCLEOTIDE SEQUENCE [LARGE SCALE GENOMIC DNA]</scope>
    <source>
        <strain evidence="9 10">DSM 19436</strain>
    </source>
</reference>
<dbReference type="PANTHER" id="PTHR32196">
    <property type="entry name" value="ABC TRANSPORTER PERMEASE PROTEIN YPHD-RELATED-RELATED"/>
    <property type="match status" value="1"/>
</dbReference>
<protein>
    <submittedName>
        <fullName evidence="9">Monosaccharide ABC transporter membrane protein, CUT2 family (TC 3.A.1.2.-)</fullName>
    </submittedName>
</protein>
<dbReference type="AlphaFoldDB" id="A0A1M5KF13"/>
<keyword evidence="3" id="KW-1003">Cell membrane</keyword>
<feature type="transmembrane region" description="Helical" evidence="8">
    <location>
        <begin position="256"/>
        <end position="275"/>
    </location>
</feature>
<keyword evidence="4" id="KW-0997">Cell inner membrane</keyword>
<organism evidence="9 10">
    <name type="scientific">Kaistia soli DSM 19436</name>
    <dbReference type="NCBI Taxonomy" id="1122133"/>
    <lineage>
        <taxon>Bacteria</taxon>
        <taxon>Pseudomonadati</taxon>
        <taxon>Pseudomonadota</taxon>
        <taxon>Alphaproteobacteria</taxon>
        <taxon>Hyphomicrobiales</taxon>
        <taxon>Kaistiaceae</taxon>
        <taxon>Kaistia</taxon>
    </lineage>
</organism>
<keyword evidence="2" id="KW-0813">Transport</keyword>
<feature type="transmembrane region" description="Helical" evidence="8">
    <location>
        <begin position="307"/>
        <end position="326"/>
    </location>
</feature>
<evidence type="ECO:0000256" key="2">
    <source>
        <dbReference type="ARBA" id="ARBA00022448"/>
    </source>
</evidence>